<evidence type="ECO:0000313" key="2">
    <source>
        <dbReference type="Proteomes" id="UP000717634"/>
    </source>
</evidence>
<dbReference type="EMBL" id="JAAVTK010000009">
    <property type="protein sequence ID" value="NKI90490.1"/>
    <property type="molecule type" value="Genomic_DNA"/>
</dbReference>
<dbReference type="Proteomes" id="UP000717634">
    <property type="component" value="Unassembled WGS sequence"/>
</dbReference>
<keyword evidence="2" id="KW-1185">Reference proteome</keyword>
<dbReference type="InterPro" id="IPR029470">
    <property type="entry name" value="PDDEXK_4"/>
</dbReference>
<sequence>MLSLPELAAFLQNAHWPQIQERRPTFFSIAGFPHYENVMSNVYQFFFSTESPHDLGSLCMDALGDVIQGQSNIVPWPENEFRRTHARRELRTDNDKRLDILLHNGSDEDEWQSASTLVLIENKVYHWLANDLGEYWQFAGKQNPSCTRIGIVLGLKREDIPEPWQKDWIAVTHLEWAQAIEKRLGAYIYRAESRYVTLLLELIENIRHMSATENFQQLQFFQQNRAAIFQAEQIRRDAFLQFPEALRQSLPGYDMAGSKSESNQGWLVIYRRGSNRFKYVLSYYELFHEGTKTPTYRIQLVGASVPAEEAQKTQATLLTEEHSQYRHFEVDDNNPHHVLTKTYPLQSSSSKPLHEIIITSLKDDWQPLEKLWLNQPET</sequence>
<gene>
    <name evidence="1" type="ORF">HBN54_003094</name>
</gene>
<protein>
    <recommendedName>
        <fullName evidence="3">PD-(D/E)XK nuclease family protein</fullName>
    </recommendedName>
</protein>
<reference evidence="1 2" key="1">
    <citation type="submission" date="2020-03" db="EMBL/GenBank/DDBJ databases">
        <title>Genomic Encyclopedia of Type Strains, Phase IV (KMG-V): Genome sequencing to study the core and pangenomes of soil and plant-associated prokaryotes.</title>
        <authorList>
            <person name="Whitman W."/>
        </authorList>
    </citation>
    <scope>NUCLEOTIDE SEQUENCE [LARGE SCALE GENOMIC DNA]</scope>
    <source>
        <strain evidence="1 2">1B</strain>
    </source>
</reference>
<accession>A0ABX1HL07</accession>
<comment type="caution">
    <text evidence="1">The sequence shown here is derived from an EMBL/GenBank/DDBJ whole genome shotgun (WGS) entry which is preliminary data.</text>
</comment>
<organism evidence="1 2">
    <name type="scientific">Hymenobacter artigasi</name>
    <dbReference type="NCBI Taxonomy" id="2719616"/>
    <lineage>
        <taxon>Bacteria</taxon>
        <taxon>Pseudomonadati</taxon>
        <taxon>Bacteroidota</taxon>
        <taxon>Cytophagia</taxon>
        <taxon>Cytophagales</taxon>
        <taxon>Hymenobacteraceae</taxon>
        <taxon>Hymenobacter</taxon>
    </lineage>
</organism>
<evidence type="ECO:0000313" key="1">
    <source>
        <dbReference type="EMBL" id="NKI90490.1"/>
    </source>
</evidence>
<evidence type="ECO:0008006" key="3">
    <source>
        <dbReference type="Google" id="ProtNLM"/>
    </source>
</evidence>
<proteinExistence type="predicted"/>
<dbReference type="RefSeq" id="WP_168674088.1">
    <property type="nucleotide sequence ID" value="NZ_JAAVTK010000009.1"/>
</dbReference>
<dbReference type="Pfam" id="PF14281">
    <property type="entry name" value="PDDEXK_4"/>
    <property type="match status" value="1"/>
</dbReference>
<name>A0ABX1HL07_9BACT</name>